<evidence type="ECO:0000313" key="1">
    <source>
        <dbReference type="EMBL" id="JAI01307.1"/>
    </source>
</evidence>
<name>A0A0E9XFW7_ANGAN</name>
<proteinExistence type="predicted"/>
<sequence length="40" mass="4553">MQCTFHSGLYSLLTRYIKSLQISSTSPPLLAQSKQTEHTR</sequence>
<dbReference type="AlphaFoldDB" id="A0A0E9XFW7"/>
<reference evidence="1" key="1">
    <citation type="submission" date="2014-11" db="EMBL/GenBank/DDBJ databases">
        <authorList>
            <person name="Amaro Gonzalez C."/>
        </authorList>
    </citation>
    <scope>NUCLEOTIDE SEQUENCE</scope>
</reference>
<protein>
    <submittedName>
        <fullName evidence="1">Uncharacterized protein</fullName>
    </submittedName>
</protein>
<reference evidence="1" key="2">
    <citation type="journal article" date="2015" name="Fish Shellfish Immunol.">
        <title>Early steps in the European eel (Anguilla anguilla)-Vibrio vulnificus interaction in the gills: Role of the RtxA13 toxin.</title>
        <authorList>
            <person name="Callol A."/>
            <person name="Pajuelo D."/>
            <person name="Ebbesson L."/>
            <person name="Teles M."/>
            <person name="MacKenzie S."/>
            <person name="Amaro C."/>
        </authorList>
    </citation>
    <scope>NUCLEOTIDE SEQUENCE</scope>
</reference>
<dbReference type="EMBL" id="GBXM01007271">
    <property type="protein sequence ID" value="JAI01307.1"/>
    <property type="molecule type" value="Transcribed_RNA"/>
</dbReference>
<accession>A0A0E9XFW7</accession>
<organism evidence="1">
    <name type="scientific">Anguilla anguilla</name>
    <name type="common">European freshwater eel</name>
    <name type="synonym">Muraena anguilla</name>
    <dbReference type="NCBI Taxonomy" id="7936"/>
    <lineage>
        <taxon>Eukaryota</taxon>
        <taxon>Metazoa</taxon>
        <taxon>Chordata</taxon>
        <taxon>Craniata</taxon>
        <taxon>Vertebrata</taxon>
        <taxon>Euteleostomi</taxon>
        <taxon>Actinopterygii</taxon>
        <taxon>Neopterygii</taxon>
        <taxon>Teleostei</taxon>
        <taxon>Anguilliformes</taxon>
        <taxon>Anguillidae</taxon>
        <taxon>Anguilla</taxon>
    </lineage>
</organism>